<dbReference type="EMBL" id="MVHM01000004">
    <property type="protein sequence ID" value="ORA38966.1"/>
    <property type="molecule type" value="Genomic_DNA"/>
</dbReference>
<dbReference type="Proteomes" id="UP000192441">
    <property type="component" value="Unassembled WGS sequence"/>
</dbReference>
<dbReference type="SUPFAM" id="SSF55785">
    <property type="entry name" value="PYP-like sensor domain (PAS domain)"/>
    <property type="match status" value="1"/>
</dbReference>
<name>A0A7I7W773_9MYCO</name>
<feature type="domain" description="PAS fold-3" evidence="1">
    <location>
        <begin position="31"/>
        <end position="117"/>
    </location>
</feature>
<evidence type="ECO:0000313" key="4">
    <source>
        <dbReference type="Proteomes" id="UP000192441"/>
    </source>
</evidence>
<reference evidence="2" key="3">
    <citation type="submission" date="2020-02" db="EMBL/GenBank/DDBJ databases">
        <authorList>
            <person name="Matsumoto Y."/>
            <person name="Motooka D."/>
            <person name="Nakamura S."/>
        </authorList>
    </citation>
    <scope>NUCLEOTIDE SEQUENCE</scope>
    <source>
        <strain evidence="2">JCM 12687</strain>
    </source>
</reference>
<evidence type="ECO:0000313" key="3">
    <source>
        <dbReference type="EMBL" id="ORA38966.1"/>
    </source>
</evidence>
<dbReference type="Gene3D" id="3.30.450.20">
    <property type="entry name" value="PAS domain"/>
    <property type="match status" value="1"/>
</dbReference>
<evidence type="ECO:0000313" key="5">
    <source>
        <dbReference type="Proteomes" id="UP000467379"/>
    </source>
</evidence>
<dbReference type="Proteomes" id="UP000467379">
    <property type="component" value="Chromosome"/>
</dbReference>
<accession>A0A7I7W773</accession>
<dbReference type="RefSeq" id="WP_083131379.1">
    <property type="nucleotide sequence ID" value="NZ_AP022606.1"/>
</dbReference>
<dbReference type="InterPro" id="IPR013655">
    <property type="entry name" value="PAS_fold_3"/>
</dbReference>
<organism evidence="3 4">
    <name type="scientific">Mycobacterium branderi</name>
    <dbReference type="NCBI Taxonomy" id="43348"/>
    <lineage>
        <taxon>Bacteria</taxon>
        <taxon>Bacillati</taxon>
        <taxon>Actinomycetota</taxon>
        <taxon>Actinomycetes</taxon>
        <taxon>Mycobacteriales</taxon>
        <taxon>Mycobacteriaceae</taxon>
        <taxon>Mycobacterium</taxon>
    </lineage>
</organism>
<dbReference type="EMBL" id="AP022606">
    <property type="protein sequence ID" value="BBZ12333.1"/>
    <property type="molecule type" value="Genomic_DNA"/>
</dbReference>
<dbReference type="InterPro" id="IPR035965">
    <property type="entry name" value="PAS-like_dom_sf"/>
</dbReference>
<evidence type="ECO:0000313" key="2">
    <source>
        <dbReference type="EMBL" id="BBZ12333.1"/>
    </source>
</evidence>
<dbReference type="AlphaFoldDB" id="A0A7I7W773"/>
<proteinExistence type="predicted"/>
<evidence type="ECO:0000259" key="1">
    <source>
        <dbReference type="Pfam" id="PF08447"/>
    </source>
</evidence>
<dbReference type="OrthoDB" id="3787288at2"/>
<protein>
    <recommendedName>
        <fullName evidence="1">PAS fold-3 domain-containing protein</fullName>
    </recommendedName>
</protein>
<reference evidence="2 5" key="2">
    <citation type="journal article" date="2019" name="Emerg. Microbes Infect.">
        <title>Comprehensive subspecies identification of 175 nontuberculous mycobacteria species based on 7547 genomic profiles.</title>
        <authorList>
            <person name="Matsumoto Y."/>
            <person name="Kinjo T."/>
            <person name="Motooka D."/>
            <person name="Nabeya D."/>
            <person name="Jung N."/>
            <person name="Uechi K."/>
            <person name="Horii T."/>
            <person name="Iida T."/>
            <person name="Fujita J."/>
            <person name="Nakamura S."/>
        </authorList>
    </citation>
    <scope>NUCLEOTIDE SEQUENCE [LARGE SCALE GENOMIC DNA]</scope>
    <source>
        <strain evidence="2 5">JCM 12687</strain>
    </source>
</reference>
<keyword evidence="5" id="KW-1185">Reference proteome</keyword>
<dbReference type="Pfam" id="PF08447">
    <property type="entry name" value="PAS_3"/>
    <property type="match status" value="1"/>
</dbReference>
<sequence length="139" mass="15712">MNTTNLRAETGIDDRSAEMGWFWFNIDDDRWLWSAQVERMHGYQPGTTAPSTPLLLSHVHLDDYRQVAATLHDARRTRRPFSSQHRIVDTAHHVHDVVMVAAPCHDTDGTILGMHGLCLDAPAGSADDRRQRVRAATRC</sequence>
<reference evidence="3 4" key="1">
    <citation type="submission" date="2016-12" db="EMBL/GenBank/DDBJ databases">
        <title>The new phylogeny of genus Mycobacterium.</title>
        <authorList>
            <person name="Tortoli E."/>
            <person name="Trovato A."/>
            <person name="Cirillo D.M."/>
        </authorList>
    </citation>
    <scope>NUCLEOTIDE SEQUENCE [LARGE SCALE GENOMIC DNA]</scope>
    <source>
        <strain evidence="3 4">DSM 44624</strain>
    </source>
</reference>
<gene>
    <name evidence="3" type="ORF">BST20_10540</name>
    <name evidence="2" type="ORF">MBRA_25280</name>
</gene>